<dbReference type="GO" id="GO:0005524">
    <property type="term" value="F:ATP binding"/>
    <property type="evidence" value="ECO:0007669"/>
    <property type="project" value="UniProtKB-UniRule"/>
</dbReference>
<name>A0A838XWS9_9HYPH</name>
<dbReference type="Gene3D" id="3.30.1490.20">
    <property type="entry name" value="ATP-grasp fold, A domain"/>
    <property type="match status" value="1"/>
</dbReference>
<evidence type="ECO:0000313" key="3">
    <source>
        <dbReference type="EMBL" id="MBA4611270.1"/>
    </source>
</evidence>
<dbReference type="AlphaFoldDB" id="A0A838XWS9"/>
<keyword evidence="4" id="KW-1185">Reference proteome</keyword>
<dbReference type="InterPro" id="IPR013815">
    <property type="entry name" value="ATP_grasp_subdomain_1"/>
</dbReference>
<dbReference type="GO" id="GO:0046872">
    <property type="term" value="F:metal ion binding"/>
    <property type="evidence" value="ECO:0007669"/>
    <property type="project" value="InterPro"/>
</dbReference>
<dbReference type="EMBL" id="JACEON010000004">
    <property type="protein sequence ID" value="MBA4611270.1"/>
    <property type="molecule type" value="Genomic_DNA"/>
</dbReference>
<dbReference type="Gene3D" id="3.30.470.20">
    <property type="entry name" value="ATP-grasp fold, B domain"/>
    <property type="match status" value="1"/>
</dbReference>
<dbReference type="RefSeq" id="WP_181759459.1">
    <property type="nucleotide sequence ID" value="NZ_BMCR01000002.1"/>
</dbReference>
<keyword evidence="1" id="KW-0067">ATP-binding</keyword>
<evidence type="ECO:0000313" key="4">
    <source>
        <dbReference type="Proteomes" id="UP000559404"/>
    </source>
</evidence>
<dbReference type="Proteomes" id="UP000559404">
    <property type="component" value="Unassembled WGS sequence"/>
</dbReference>
<sequence length="412" mass="44896">MKKSKGAYALLLGNYRPTAIIARELRARGYRVAVGLDGFERGAELSRHVDRFWCHPPLDEDGPAFAHALSELLARRGDIRLIVPVAENYVRFFAEEDVALPASVTALMVAPELVTTCLDKLRMMSLAEDVGVPLAPFAEVRDQPELIGEAERIGFPLVIRSVSSTHRLFGEKAITVADRAGLDRVLPHWPEGHRALLLQRRASGLRHNLYFAARAGRIDQLLHVEIARTDRLDGAGLAVEGATVATDPDLGRYTAALVAALGYSGIGCAQFLVDAASGETSFLEINPRFAGNHAIPAACGLGLTERLLDLCLDPASSADGPPAPFRSLRYCWIAGDLLGAKVAWRQGRISALEAVGWLGRMVRARWRAKLDVGFDWRDPLPGLANILDVLPGIGKLTRMRLSRPGLLPKRSF</sequence>
<comment type="caution">
    <text evidence="3">The sequence shown here is derived from an EMBL/GenBank/DDBJ whole genome shotgun (WGS) entry which is preliminary data.</text>
</comment>
<dbReference type="PROSITE" id="PS50975">
    <property type="entry name" value="ATP_GRASP"/>
    <property type="match status" value="1"/>
</dbReference>
<proteinExistence type="predicted"/>
<keyword evidence="1" id="KW-0547">Nucleotide-binding</keyword>
<dbReference type="Pfam" id="PF02786">
    <property type="entry name" value="CPSase_L_D2"/>
    <property type="match status" value="1"/>
</dbReference>
<dbReference type="InterPro" id="IPR011761">
    <property type="entry name" value="ATP-grasp"/>
</dbReference>
<feature type="domain" description="ATP-grasp" evidence="2">
    <location>
        <begin position="124"/>
        <end position="312"/>
    </location>
</feature>
<dbReference type="SUPFAM" id="SSF56059">
    <property type="entry name" value="Glutathione synthetase ATP-binding domain-like"/>
    <property type="match status" value="1"/>
</dbReference>
<evidence type="ECO:0000256" key="1">
    <source>
        <dbReference type="PROSITE-ProRule" id="PRU00409"/>
    </source>
</evidence>
<accession>A0A838XWS9</accession>
<reference evidence="3 4" key="2">
    <citation type="submission" date="2020-08" db="EMBL/GenBank/DDBJ databases">
        <title>Stappia taiwanensis sp. nov., isolated from a coastal thermal spring.</title>
        <authorList>
            <person name="Kampfer P."/>
        </authorList>
    </citation>
    <scope>NUCLEOTIDE SEQUENCE [LARGE SCALE GENOMIC DNA]</scope>
    <source>
        <strain evidence="3 4">DSM 23284</strain>
    </source>
</reference>
<reference evidence="3 4" key="1">
    <citation type="submission" date="2020-07" db="EMBL/GenBank/DDBJ databases">
        <authorList>
            <person name="Li M."/>
        </authorList>
    </citation>
    <scope>NUCLEOTIDE SEQUENCE [LARGE SCALE GENOMIC DNA]</scope>
    <source>
        <strain evidence="3 4">DSM 23284</strain>
    </source>
</reference>
<gene>
    <name evidence="3" type="ORF">H1W37_06390</name>
</gene>
<dbReference type="InterPro" id="IPR005479">
    <property type="entry name" value="CPAse_ATP-bd"/>
</dbReference>
<evidence type="ECO:0000259" key="2">
    <source>
        <dbReference type="PROSITE" id="PS50975"/>
    </source>
</evidence>
<organism evidence="3 4">
    <name type="scientific">Stappia taiwanensis</name>
    <dbReference type="NCBI Taxonomy" id="992267"/>
    <lineage>
        <taxon>Bacteria</taxon>
        <taxon>Pseudomonadati</taxon>
        <taxon>Pseudomonadota</taxon>
        <taxon>Alphaproteobacteria</taxon>
        <taxon>Hyphomicrobiales</taxon>
        <taxon>Stappiaceae</taxon>
        <taxon>Stappia</taxon>
    </lineage>
</organism>
<protein>
    <recommendedName>
        <fullName evidence="2">ATP-grasp domain-containing protein</fullName>
    </recommendedName>
</protein>